<evidence type="ECO:0000313" key="1">
    <source>
        <dbReference type="EMBL" id="MPC84651.1"/>
    </source>
</evidence>
<keyword evidence="2" id="KW-1185">Reference proteome</keyword>
<gene>
    <name evidence="1" type="ORF">E2C01_079396</name>
</gene>
<name>A0A5B7IGV2_PORTR</name>
<dbReference type="EMBL" id="VSRR010066019">
    <property type="protein sequence ID" value="MPC84651.1"/>
    <property type="molecule type" value="Genomic_DNA"/>
</dbReference>
<organism evidence="1 2">
    <name type="scientific">Portunus trituberculatus</name>
    <name type="common">Swimming crab</name>
    <name type="synonym">Neptunus trituberculatus</name>
    <dbReference type="NCBI Taxonomy" id="210409"/>
    <lineage>
        <taxon>Eukaryota</taxon>
        <taxon>Metazoa</taxon>
        <taxon>Ecdysozoa</taxon>
        <taxon>Arthropoda</taxon>
        <taxon>Crustacea</taxon>
        <taxon>Multicrustacea</taxon>
        <taxon>Malacostraca</taxon>
        <taxon>Eumalacostraca</taxon>
        <taxon>Eucarida</taxon>
        <taxon>Decapoda</taxon>
        <taxon>Pleocyemata</taxon>
        <taxon>Brachyura</taxon>
        <taxon>Eubrachyura</taxon>
        <taxon>Portunoidea</taxon>
        <taxon>Portunidae</taxon>
        <taxon>Portuninae</taxon>
        <taxon>Portunus</taxon>
    </lineage>
</organism>
<dbReference type="AlphaFoldDB" id="A0A5B7IGV2"/>
<comment type="caution">
    <text evidence="1">The sequence shown here is derived from an EMBL/GenBank/DDBJ whole genome shotgun (WGS) entry which is preliminary data.</text>
</comment>
<sequence length="70" mass="8099">MSMRRRRSHERSAHMRPSFRLSLILAATRLPTTSRSVATEDQPVTPPPHKAITLKRQVKRLNALPRTSIW</sequence>
<protein>
    <submittedName>
        <fullName evidence="1">Uncharacterized protein</fullName>
    </submittedName>
</protein>
<reference evidence="1" key="1">
    <citation type="submission" date="2019-05" db="EMBL/GenBank/DDBJ databases">
        <title>Another draft genome of Portunus trituberculatus and its Hox gene families provides insights of decapod evolution.</title>
        <authorList>
            <person name="Jeong J.-H."/>
            <person name="Song I."/>
            <person name="Kim S."/>
            <person name="Choi T."/>
            <person name="Kim D."/>
            <person name="Ryu S."/>
            <person name="Kim W."/>
        </authorList>
    </citation>
    <scope>NUCLEOTIDE SEQUENCE [LARGE SCALE GENOMIC DNA]</scope>
    <source>
        <tissue evidence="1">Muscle</tissue>
    </source>
</reference>
<dbReference type="Proteomes" id="UP000324222">
    <property type="component" value="Unassembled WGS sequence"/>
</dbReference>
<evidence type="ECO:0000313" key="2">
    <source>
        <dbReference type="Proteomes" id="UP000324222"/>
    </source>
</evidence>
<proteinExistence type="predicted"/>
<accession>A0A5B7IGV2</accession>